<dbReference type="Pfam" id="PF00892">
    <property type="entry name" value="EamA"/>
    <property type="match status" value="2"/>
</dbReference>
<keyword evidence="9" id="KW-1185">Reference proteome</keyword>
<evidence type="ECO:0000259" key="7">
    <source>
        <dbReference type="Pfam" id="PF00892"/>
    </source>
</evidence>
<proteinExistence type="inferred from homology"/>
<name>A0A838CW63_9BACI</name>
<keyword evidence="3 6" id="KW-0812">Transmembrane</keyword>
<dbReference type="InterPro" id="IPR050638">
    <property type="entry name" value="AA-Vitamin_Transporters"/>
</dbReference>
<keyword evidence="5 6" id="KW-0472">Membrane</keyword>
<feature type="domain" description="EamA" evidence="7">
    <location>
        <begin position="4"/>
        <end position="134"/>
    </location>
</feature>
<dbReference type="PANTHER" id="PTHR32322">
    <property type="entry name" value="INNER MEMBRANE TRANSPORTER"/>
    <property type="match status" value="1"/>
</dbReference>
<feature type="transmembrane region" description="Helical" evidence="6">
    <location>
        <begin position="241"/>
        <end position="259"/>
    </location>
</feature>
<feature type="transmembrane region" description="Helical" evidence="6">
    <location>
        <begin position="7"/>
        <end position="25"/>
    </location>
</feature>
<protein>
    <submittedName>
        <fullName evidence="8">DMT family transporter</fullName>
    </submittedName>
</protein>
<feature type="transmembrane region" description="Helical" evidence="6">
    <location>
        <begin position="265"/>
        <end position="284"/>
    </location>
</feature>
<dbReference type="InterPro" id="IPR037185">
    <property type="entry name" value="EmrE-like"/>
</dbReference>
<feature type="transmembrane region" description="Helical" evidence="6">
    <location>
        <begin position="122"/>
        <end position="139"/>
    </location>
</feature>
<accession>A0A838CW63</accession>
<organism evidence="8 9">
    <name type="scientific">Halobacillus locisalis</name>
    <dbReference type="NCBI Taxonomy" id="220753"/>
    <lineage>
        <taxon>Bacteria</taxon>
        <taxon>Bacillati</taxon>
        <taxon>Bacillota</taxon>
        <taxon>Bacilli</taxon>
        <taxon>Bacillales</taxon>
        <taxon>Bacillaceae</taxon>
        <taxon>Halobacillus</taxon>
    </lineage>
</organism>
<keyword evidence="4 6" id="KW-1133">Transmembrane helix</keyword>
<feature type="transmembrane region" description="Helical" evidence="6">
    <location>
        <begin position="31"/>
        <end position="50"/>
    </location>
</feature>
<gene>
    <name evidence="8" type="ORF">H0266_15905</name>
</gene>
<evidence type="ECO:0000256" key="4">
    <source>
        <dbReference type="ARBA" id="ARBA00022989"/>
    </source>
</evidence>
<dbReference type="EMBL" id="JACEFG010000003">
    <property type="protein sequence ID" value="MBA2176382.1"/>
    <property type="molecule type" value="Genomic_DNA"/>
</dbReference>
<feature type="transmembrane region" description="Helical" evidence="6">
    <location>
        <begin position="210"/>
        <end position="234"/>
    </location>
</feature>
<dbReference type="InterPro" id="IPR000620">
    <property type="entry name" value="EamA_dom"/>
</dbReference>
<dbReference type="GO" id="GO:0016020">
    <property type="term" value="C:membrane"/>
    <property type="evidence" value="ECO:0007669"/>
    <property type="project" value="UniProtKB-SubCell"/>
</dbReference>
<feature type="transmembrane region" description="Helical" evidence="6">
    <location>
        <begin position="62"/>
        <end position="82"/>
    </location>
</feature>
<evidence type="ECO:0000256" key="3">
    <source>
        <dbReference type="ARBA" id="ARBA00022692"/>
    </source>
</evidence>
<feature type="transmembrane region" description="Helical" evidence="6">
    <location>
        <begin position="145"/>
        <end position="161"/>
    </location>
</feature>
<sequence>MKKYVALIGLSLIWGLSFVFIKYLVEPAGVWGTVFLRCFAGALVLLPFLWSKRTQVTKDLPWKAFLIVGVFNAGIPWGLIALSETQINSSTAAVLNALTPICTALIGVLFFSVVLKKQQWMGVWLGFVGVLIIMDFEVTSLFGDSLIGVGTMIVATVCYGFSSQYTKKHLQNVGILIVASATLLIGAVVGLVGMSFTGQGLPVALILDPYSVIAIVGLGCLGSGIAHLLFFYMVKEASAEFATSVTYLIPLTAMIWGATLLGEPISRNLILGLVCIFVGVYLATRKKKAFSQLRKAHQA</sequence>
<feature type="transmembrane region" description="Helical" evidence="6">
    <location>
        <begin position="173"/>
        <end position="198"/>
    </location>
</feature>
<feature type="domain" description="EamA" evidence="7">
    <location>
        <begin position="147"/>
        <end position="284"/>
    </location>
</feature>
<dbReference type="AlphaFoldDB" id="A0A838CW63"/>
<reference evidence="8 9" key="1">
    <citation type="journal article" date="2004" name="Extremophiles">
        <title>Halobacillus locisalis sp. nov., a halophilic bacterium isolated from a marine solar saltern of the Yellow Sea in Korea.</title>
        <authorList>
            <person name="Yoon J.H."/>
            <person name="Kang K.H."/>
            <person name="Oh T.K."/>
            <person name="Park Y.H."/>
        </authorList>
    </citation>
    <scope>NUCLEOTIDE SEQUENCE [LARGE SCALE GENOMIC DNA]</scope>
    <source>
        <strain evidence="8 9">KCTC 3788</strain>
    </source>
</reference>
<evidence type="ECO:0000313" key="9">
    <source>
        <dbReference type="Proteomes" id="UP000571017"/>
    </source>
</evidence>
<dbReference type="RefSeq" id="WP_181473405.1">
    <property type="nucleotide sequence ID" value="NZ_JACEFG010000003.1"/>
</dbReference>
<evidence type="ECO:0000256" key="1">
    <source>
        <dbReference type="ARBA" id="ARBA00004127"/>
    </source>
</evidence>
<dbReference type="SUPFAM" id="SSF103481">
    <property type="entry name" value="Multidrug resistance efflux transporter EmrE"/>
    <property type="match status" value="2"/>
</dbReference>
<comment type="similarity">
    <text evidence="2">Belongs to the EamA transporter family.</text>
</comment>
<evidence type="ECO:0000313" key="8">
    <source>
        <dbReference type="EMBL" id="MBA2176382.1"/>
    </source>
</evidence>
<evidence type="ECO:0000256" key="5">
    <source>
        <dbReference type="ARBA" id="ARBA00023136"/>
    </source>
</evidence>
<feature type="transmembrane region" description="Helical" evidence="6">
    <location>
        <begin position="94"/>
        <end position="115"/>
    </location>
</feature>
<evidence type="ECO:0000256" key="2">
    <source>
        <dbReference type="ARBA" id="ARBA00007362"/>
    </source>
</evidence>
<comment type="subcellular location">
    <subcellularLocation>
        <location evidence="1">Endomembrane system</location>
        <topology evidence="1">Multi-pass membrane protein</topology>
    </subcellularLocation>
</comment>
<dbReference type="PANTHER" id="PTHR32322:SF2">
    <property type="entry name" value="EAMA DOMAIN-CONTAINING PROTEIN"/>
    <property type="match status" value="1"/>
</dbReference>
<dbReference type="Proteomes" id="UP000571017">
    <property type="component" value="Unassembled WGS sequence"/>
</dbReference>
<evidence type="ECO:0000256" key="6">
    <source>
        <dbReference type="SAM" id="Phobius"/>
    </source>
</evidence>
<comment type="caution">
    <text evidence="8">The sequence shown here is derived from an EMBL/GenBank/DDBJ whole genome shotgun (WGS) entry which is preliminary data.</text>
</comment>